<name>A0A0W1AL13_9GAMM</name>
<sequence>MFGFFEKGISYTQGIQLLNATVITVASYSLLTSTEGGAAEFGLMVVTHAFSAYCLNDAGFGTKLLGAGANLFGLGATYAGLTSGCSNASWALQAMSACGNAFNTFSMLFIDRPRVEDEAPAAHSMS</sequence>
<dbReference type="EMBL" id="LNZC01000002">
    <property type="protein sequence ID" value="KTD81966.1"/>
    <property type="molecule type" value="Genomic_DNA"/>
</dbReference>
<proteinExistence type="predicted"/>
<accession>A0A0W1AL13</accession>
<reference evidence="1 2" key="1">
    <citation type="submission" date="2015-11" db="EMBL/GenBank/DDBJ databases">
        <title>Genomic analysis of 38 Legionella species identifies large and diverse effector repertoires.</title>
        <authorList>
            <person name="Burstein D."/>
            <person name="Amaro F."/>
            <person name="Zusman T."/>
            <person name="Lifshitz Z."/>
            <person name="Cohen O."/>
            <person name="Gilbert J.A."/>
            <person name="Pupko T."/>
            <person name="Shuman H.A."/>
            <person name="Segal G."/>
        </authorList>
    </citation>
    <scope>NUCLEOTIDE SEQUENCE [LARGE SCALE GENOMIC DNA]</scope>
    <source>
        <strain evidence="1 2">ATCC 49508</strain>
    </source>
</reference>
<dbReference type="OrthoDB" id="5653550at2"/>
<evidence type="ECO:0000313" key="2">
    <source>
        <dbReference type="Proteomes" id="UP000054662"/>
    </source>
</evidence>
<gene>
    <name evidence="1" type="ORF">Lwor_0269</name>
</gene>
<dbReference type="PATRIC" id="fig|45076.6.peg.295"/>
<dbReference type="Proteomes" id="UP000054662">
    <property type="component" value="Unassembled WGS sequence"/>
</dbReference>
<dbReference type="AlphaFoldDB" id="A0A0W1AL13"/>
<keyword evidence="2" id="KW-1185">Reference proteome</keyword>
<evidence type="ECO:0000313" key="1">
    <source>
        <dbReference type="EMBL" id="KTD81966.1"/>
    </source>
</evidence>
<protein>
    <submittedName>
        <fullName evidence="1">Uncharacterized protein</fullName>
    </submittedName>
</protein>
<comment type="caution">
    <text evidence="1">The sequence shown here is derived from an EMBL/GenBank/DDBJ whole genome shotgun (WGS) entry which is preliminary data.</text>
</comment>
<organism evidence="1 2">
    <name type="scientific">Legionella worsleiensis</name>
    <dbReference type="NCBI Taxonomy" id="45076"/>
    <lineage>
        <taxon>Bacteria</taxon>
        <taxon>Pseudomonadati</taxon>
        <taxon>Pseudomonadota</taxon>
        <taxon>Gammaproteobacteria</taxon>
        <taxon>Legionellales</taxon>
        <taxon>Legionellaceae</taxon>
        <taxon>Legionella</taxon>
    </lineage>
</organism>
<dbReference type="RefSeq" id="WP_058492053.1">
    <property type="nucleotide sequence ID" value="NZ_CBCRUR010000002.1"/>
</dbReference>